<gene>
    <name evidence="1" type="ORF">PFISCL1PPCAC_7122</name>
</gene>
<sequence>SAHIFPCLRFESNSSKESSHTLLHCCLRASLVWFFSTAGMSSSDNFYPAPFRSSGNIHRRKYRLTISRKRFILLQVTEQGASKDMQLLEARA</sequence>
<accession>A0AAV5VD28</accession>
<protein>
    <submittedName>
        <fullName evidence="1">Uncharacterized protein</fullName>
    </submittedName>
</protein>
<keyword evidence="2" id="KW-1185">Reference proteome</keyword>
<name>A0AAV5VD28_9BILA</name>
<evidence type="ECO:0000313" key="1">
    <source>
        <dbReference type="EMBL" id="GMT15825.1"/>
    </source>
</evidence>
<reference evidence="1" key="1">
    <citation type="submission" date="2023-10" db="EMBL/GenBank/DDBJ databases">
        <title>Genome assembly of Pristionchus species.</title>
        <authorList>
            <person name="Yoshida K."/>
            <person name="Sommer R.J."/>
        </authorList>
    </citation>
    <scope>NUCLEOTIDE SEQUENCE</scope>
    <source>
        <strain evidence="1">RS5133</strain>
    </source>
</reference>
<dbReference type="Proteomes" id="UP001432322">
    <property type="component" value="Unassembled WGS sequence"/>
</dbReference>
<comment type="caution">
    <text evidence="1">The sequence shown here is derived from an EMBL/GenBank/DDBJ whole genome shotgun (WGS) entry which is preliminary data.</text>
</comment>
<proteinExistence type="predicted"/>
<evidence type="ECO:0000313" key="2">
    <source>
        <dbReference type="Proteomes" id="UP001432322"/>
    </source>
</evidence>
<dbReference type="EMBL" id="BTSY01000002">
    <property type="protein sequence ID" value="GMT15825.1"/>
    <property type="molecule type" value="Genomic_DNA"/>
</dbReference>
<dbReference type="AlphaFoldDB" id="A0AAV5VD28"/>
<feature type="non-terminal residue" evidence="1">
    <location>
        <position position="1"/>
    </location>
</feature>
<organism evidence="1 2">
    <name type="scientific">Pristionchus fissidentatus</name>
    <dbReference type="NCBI Taxonomy" id="1538716"/>
    <lineage>
        <taxon>Eukaryota</taxon>
        <taxon>Metazoa</taxon>
        <taxon>Ecdysozoa</taxon>
        <taxon>Nematoda</taxon>
        <taxon>Chromadorea</taxon>
        <taxon>Rhabditida</taxon>
        <taxon>Rhabditina</taxon>
        <taxon>Diplogasteromorpha</taxon>
        <taxon>Diplogasteroidea</taxon>
        <taxon>Neodiplogasteridae</taxon>
        <taxon>Pristionchus</taxon>
    </lineage>
</organism>